<dbReference type="PANTHER" id="PTHR43170">
    <property type="entry name" value="GMP REDUCTASE"/>
    <property type="match status" value="1"/>
</dbReference>
<evidence type="ECO:0000313" key="13">
    <source>
        <dbReference type="Proteomes" id="UP000176544"/>
    </source>
</evidence>
<dbReference type="STRING" id="1797692.A3I33_00945"/>
<dbReference type="SUPFAM" id="SSF54631">
    <property type="entry name" value="CBS-domain pair"/>
    <property type="match status" value="1"/>
</dbReference>
<keyword evidence="5" id="KW-0521">NADP</keyword>
<evidence type="ECO:0000256" key="1">
    <source>
        <dbReference type="ARBA" id="ARBA00012678"/>
    </source>
</evidence>
<dbReference type="Pfam" id="PF00571">
    <property type="entry name" value="CBS"/>
    <property type="match status" value="2"/>
</dbReference>
<evidence type="ECO:0000256" key="7">
    <source>
        <dbReference type="ARBA" id="ARBA00023122"/>
    </source>
</evidence>
<dbReference type="InterPro" id="IPR000644">
    <property type="entry name" value="CBS_dom"/>
</dbReference>
<dbReference type="EC" id="1.7.1.7" evidence="1"/>
<evidence type="ECO:0000256" key="2">
    <source>
        <dbReference type="ARBA" id="ARBA00015800"/>
    </source>
</evidence>
<proteinExistence type="predicted"/>
<evidence type="ECO:0000259" key="11">
    <source>
        <dbReference type="PROSITE" id="PS51371"/>
    </source>
</evidence>
<feature type="binding site" description="in other chain" evidence="9">
    <location>
        <position position="304"/>
    </location>
    <ligand>
        <name>K(+)</name>
        <dbReference type="ChEBI" id="CHEBI:29103"/>
        <note>ligand shared between two tetrameric partners</note>
    </ligand>
</feature>
<dbReference type="FunFam" id="3.20.20.70:FF:000424">
    <property type="entry name" value="Inosine-5'-monophosphate dehydrogenase 2"/>
    <property type="match status" value="1"/>
</dbReference>
<dbReference type="InterPro" id="IPR046342">
    <property type="entry name" value="CBS_dom_sf"/>
</dbReference>
<organism evidence="12 13">
    <name type="scientific">Candidatus Colwellbacteria bacterium RIFCSPLOWO2_02_FULL_45_11</name>
    <dbReference type="NCBI Taxonomy" id="1797692"/>
    <lineage>
        <taxon>Bacteria</taxon>
        <taxon>Candidatus Colwelliibacteriota</taxon>
    </lineage>
</organism>
<dbReference type="AlphaFoldDB" id="A0A1G1ZAH1"/>
<dbReference type="PROSITE" id="PS51371">
    <property type="entry name" value="CBS"/>
    <property type="match status" value="2"/>
</dbReference>
<dbReference type="CDD" id="cd02205">
    <property type="entry name" value="CBS_pair_SF"/>
    <property type="match status" value="1"/>
</dbReference>
<dbReference type="InterPro" id="IPR050139">
    <property type="entry name" value="GMP_reductase"/>
</dbReference>
<dbReference type="SMART" id="SM01240">
    <property type="entry name" value="IMPDH"/>
    <property type="match status" value="1"/>
</dbReference>
<evidence type="ECO:0000256" key="6">
    <source>
        <dbReference type="ARBA" id="ARBA00023002"/>
    </source>
</evidence>
<name>A0A1G1ZAH1_9BACT</name>
<evidence type="ECO:0000256" key="4">
    <source>
        <dbReference type="ARBA" id="ARBA00022737"/>
    </source>
</evidence>
<dbReference type="InterPro" id="IPR013785">
    <property type="entry name" value="Aldolase_TIM"/>
</dbReference>
<dbReference type="CDD" id="cd00381">
    <property type="entry name" value="IMPDH"/>
    <property type="match status" value="1"/>
</dbReference>
<sequence>MRFLHKEDEDKELTYEDVFLVPQYSEVDSRMDVDITPPDNTGATIPITVANMTSAAGKRMAETVTRRGGLVILTQDTPREKIEITVEYLKSRHPVFETPVVLNEDESIQTALNLIHKRSHGAIIVVDNGNKPIGVFTEDDAEGRDKFSNIGGVMTTDIIYADDTVTPREAFEKLHKSHVNVLPIINKSGELLGILTKKGAVRSEIYKPALNKKGKFITAVAIGASGDIVKKAERLVEIGVDIIAIDTAHGHSRRMIDSVKAVREAVGKDVIIHAAQVATGKATEDLLNAGANIVNVGIGSGGSCTTRIMTATGRPQLSAVIECVKAAKKKDGHIWADGGIREPRSLVLAMAAGASNTMIGTIFAGTHESPGDIQFDEEGRPYKVSVGMASTLAVNEKFKHLEPFDLEKKKYFREGTNEGKIYLSENYAGAEDLIDYLISGLRSAMSYAGAKNLEEFQEKAVAGVQTAAAFEEGHAVKKWNY</sequence>
<dbReference type="SUPFAM" id="SSF51412">
    <property type="entry name" value="Inosine monophosphate dehydrogenase (IMPDH)"/>
    <property type="match status" value="1"/>
</dbReference>
<dbReference type="InterPro" id="IPR005991">
    <property type="entry name" value="GUAB1"/>
</dbReference>
<feature type="binding site" description="in other chain" evidence="9">
    <location>
        <position position="299"/>
    </location>
    <ligand>
        <name>K(+)</name>
        <dbReference type="ChEBI" id="CHEBI:29103"/>
        <note>ligand shared between two tetrameric partners</note>
    </ligand>
</feature>
<evidence type="ECO:0000256" key="9">
    <source>
        <dbReference type="PIRSR" id="PIRSR000130-4"/>
    </source>
</evidence>
<evidence type="ECO:0000256" key="8">
    <source>
        <dbReference type="PIRSR" id="PIRSR000130-3"/>
    </source>
</evidence>
<evidence type="ECO:0000256" key="10">
    <source>
        <dbReference type="PROSITE-ProRule" id="PRU00703"/>
    </source>
</evidence>
<gene>
    <name evidence="12" type="ORF">A3I33_00945</name>
</gene>
<dbReference type="Proteomes" id="UP000176544">
    <property type="component" value="Unassembled WGS sequence"/>
</dbReference>
<dbReference type="InterPro" id="IPR001093">
    <property type="entry name" value="IMP_DH_GMPRt"/>
</dbReference>
<protein>
    <recommendedName>
        <fullName evidence="2">GMP reductase</fullName>
        <ecNumber evidence="1">1.7.1.7</ecNumber>
    </recommendedName>
</protein>
<dbReference type="PIRSF" id="PIRSF000130">
    <property type="entry name" value="IMPDH"/>
    <property type="match status" value="1"/>
</dbReference>
<keyword evidence="6" id="KW-0560">Oxidoreductase</keyword>
<dbReference type="GO" id="GO:0005829">
    <property type="term" value="C:cytosol"/>
    <property type="evidence" value="ECO:0007669"/>
    <property type="project" value="TreeGrafter"/>
</dbReference>
<accession>A0A1G1ZAH1</accession>
<dbReference type="InterPro" id="IPR005990">
    <property type="entry name" value="IMP_DH"/>
</dbReference>
<dbReference type="GO" id="GO:0003938">
    <property type="term" value="F:IMP dehydrogenase activity"/>
    <property type="evidence" value="ECO:0007669"/>
    <property type="project" value="InterPro"/>
</dbReference>
<evidence type="ECO:0000313" key="12">
    <source>
        <dbReference type="EMBL" id="OGY61641.1"/>
    </source>
</evidence>
<feature type="binding site" evidence="8">
    <location>
        <begin position="246"/>
        <end position="248"/>
    </location>
    <ligand>
        <name>NAD(+)</name>
        <dbReference type="ChEBI" id="CHEBI:57540"/>
    </ligand>
</feature>
<feature type="binding site" description="in other chain" evidence="9">
    <location>
        <position position="301"/>
    </location>
    <ligand>
        <name>K(+)</name>
        <dbReference type="ChEBI" id="CHEBI:29103"/>
        <note>ligand shared between two tetrameric partners</note>
    </ligand>
</feature>
<dbReference type="EMBL" id="MHJA01000003">
    <property type="protein sequence ID" value="OGY61641.1"/>
    <property type="molecule type" value="Genomic_DNA"/>
</dbReference>
<feature type="domain" description="CBS" evidence="11">
    <location>
        <begin position="154"/>
        <end position="213"/>
    </location>
</feature>
<evidence type="ECO:0000256" key="5">
    <source>
        <dbReference type="ARBA" id="ARBA00022857"/>
    </source>
</evidence>
<dbReference type="PANTHER" id="PTHR43170:SF5">
    <property type="entry name" value="GMP REDUCTASE"/>
    <property type="match status" value="1"/>
</dbReference>
<keyword evidence="3" id="KW-0660">Purine salvage</keyword>
<keyword evidence="9" id="KW-0630">Potassium</keyword>
<dbReference type="NCBIfam" id="TIGR01303">
    <property type="entry name" value="IMP_DH_rel_1"/>
    <property type="match status" value="1"/>
</dbReference>
<keyword evidence="7 10" id="KW-0129">CBS domain</keyword>
<dbReference type="Pfam" id="PF00478">
    <property type="entry name" value="IMPDH"/>
    <property type="match status" value="1"/>
</dbReference>
<keyword evidence="8" id="KW-0520">NAD</keyword>
<comment type="caution">
    <text evidence="12">The sequence shown here is derived from an EMBL/GenBank/DDBJ whole genome shotgun (WGS) entry which is preliminary data.</text>
</comment>
<feature type="domain" description="CBS" evidence="11">
    <location>
        <begin position="95"/>
        <end position="153"/>
    </location>
</feature>
<dbReference type="Gene3D" id="3.20.20.70">
    <property type="entry name" value="Aldolase class I"/>
    <property type="match status" value="1"/>
</dbReference>
<reference evidence="12 13" key="1">
    <citation type="journal article" date="2016" name="Nat. Commun.">
        <title>Thousands of microbial genomes shed light on interconnected biogeochemical processes in an aquifer system.</title>
        <authorList>
            <person name="Anantharaman K."/>
            <person name="Brown C.T."/>
            <person name="Hug L.A."/>
            <person name="Sharon I."/>
            <person name="Castelle C.J."/>
            <person name="Probst A.J."/>
            <person name="Thomas B.C."/>
            <person name="Singh A."/>
            <person name="Wilkins M.J."/>
            <person name="Karaoz U."/>
            <person name="Brodie E.L."/>
            <person name="Williams K.H."/>
            <person name="Hubbard S.S."/>
            <person name="Banfield J.F."/>
        </authorList>
    </citation>
    <scope>NUCLEOTIDE SEQUENCE [LARGE SCALE GENOMIC DNA]</scope>
</reference>
<keyword evidence="4" id="KW-0677">Repeat</keyword>
<feature type="binding site" evidence="8">
    <location>
        <begin position="297"/>
        <end position="299"/>
    </location>
    <ligand>
        <name>NAD(+)</name>
        <dbReference type="ChEBI" id="CHEBI:57540"/>
    </ligand>
</feature>
<dbReference type="GO" id="GO:0003920">
    <property type="term" value="F:GMP reductase activity"/>
    <property type="evidence" value="ECO:0007669"/>
    <property type="project" value="UniProtKB-EC"/>
</dbReference>
<dbReference type="GO" id="GO:0006166">
    <property type="term" value="P:purine ribonucleoside salvage"/>
    <property type="evidence" value="ECO:0007669"/>
    <property type="project" value="UniProtKB-KW"/>
</dbReference>
<dbReference type="SMART" id="SM00116">
    <property type="entry name" value="CBS"/>
    <property type="match status" value="2"/>
</dbReference>
<dbReference type="NCBIfam" id="NF005869">
    <property type="entry name" value="PRK07807.1"/>
    <property type="match status" value="1"/>
</dbReference>
<dbReference type="GO" id="GO:0006164">
    <property type="term" value="P:purine nucleotide biosynthetic process"/>
    <property type="evidence" value="ECO:0007669"/>
    <property type="project" value="InterPro"/>
</dbReference>
<evidence type="ECO:0000256" key="3">
    <source>
        <dbReference type="ARBA" id="ARBA00022726"/>
    </source>
</evidence>